<evidence type="ECO:0000313" key="3">
    <source>
        <dbReference type="Proteomes" id="UP000236416"/>
    </source>
</evidence>
<proteinExistence type="predicted"/>
<evidence type="ECO:0000256" key="1">
    <source>
        <dbReference type="SAM" id="Phobius"/>
    </source>
</evidence>
<organism evidence="2 3">
    <name type="scientific">Chromobacterium sinusclupearum</name>
    <dbReference type="NCBI Taxonomy" id="2077146"/>
    <lineage>
        <taxon>Bacteria</taxon>
        <taxon>Pseudomonadati</taxon>
        <taxon>Pseudomonadota</taxon>
        <taxon>Betaproteobacteria</taxon>
        <taxon>Neisseriales</taxon>
        <taxon>Chromobacteriaceae</taxon>
        <taxon>Chromobacterium</taxon>
    </lineage>
</organism>
<comment type="caution">
    <text evidence="2">The sequence shown here is derived from an EMBL/GenBank/DDBJ whole genome shotgun (WGS) entry which is preliminary data.</text>
</comment>
<accession>A0A2K4MQ79</accession>
<name>A0A2K4MQ79_9NEIS</name>
<dbReference type="RefSeq" id="WP_103318812.1">
    <property type="nucleotide sequence ID" value="NZ_PPTF01000023.1"/>
</dbReference>
<dbReference type="AlphaFoldDB" id="A0A2K4MQ79"/>
<keyword evidence="1" id="KW-1133">Transmembrane helix</keyword>
<sequence length="96" mass="10948">MLWLVCLVFLASAVSVRYWLRQRGATALRLLAGLTALLAWLLYPRLPFWLLPWMPDAYGMACYAALVGLQLGLTDAVVKTWLARRQRANGGKEKRW</sequence>
<evidence type="ECO:0000313" key="2">
    <source>
        <dbReference type="EMBL" id="POA99223.1"/>
    </source>
</evidence>
<keyword evidence="3" id="KW-1185">Reference proteome</keyword>
<dbReference type="Proteomes" id="UP000236416">
    <property type="component" value="Unassembled WGS sequence"/>
</dbReference>
<protein>
    <submittedName>
        <fullName evidence="2">Uncharacterized protein</fullName>
    </submittedName>
</protein>
<reference evidence="2 3" key="1">
    <citation type="submission" date="2018-01" db="EMBL/GenBank/DDBJ databases">
        <title>Genomic Sequence of Chromobacterium MWU13-2610 from wild cranberry bogs within the Cape Cod National Seashore.</title>
        <authorList>
            <person name="O'Hara-Hanley K."/>
            <person name="Soby S."/>
            <person name="Harrison A."/>
        </authorList>
    </citation>
    <scope>NUCLEOTIDE SEQUENCE [LARGE SCALE GENOMIC DNA]</scope>
    <source>
        <strain evidence="2 3">MWU13-2610</strain>
    </source>
</reference>
<keyword evidence="1" id="KW-0472">Membrane</keyword>
<gene>
    <name evidence="2" type="ORF">C2134_07365</name>
</gene>
<feature type="transmembrane region" description="Helical" evidence="1">
    <location>
        <begin position="25"/>
        <end position="43"/>
    </location>
</feature>
<dbReference type="EMBL" id="PPTF01000023">
    <property type="protein sequence ID" value="POA99223.1"/>
    <property type="molecule type" value="Genomic_DNA"/>
</dbReference>
<keyword evidence="1" id="KW-0812">Transmembrane</keyword>